<comment type="subcellular location">
    <subcellularLocation>
        <location evidence="1">Nucleus</location>
    </subcellularLocation>
</comment>
<evidence type="ECO:0000256" key="3">
    <source>
        <dbReference type="ARBA" id="ARBA00023125"/>
    </source>
</evidence>
<feature type="compositionally biased region" description="Basic residues" evidence="6">
    <location>
        <begin position="145"/>
        <end position="163"/>
    </location>
</feature>
<feature type="region of interest" description="Disordered" evidence="6">
    <location>
        <begin position="130"/>
        <end position="169"/>
    </location>
</feature>
<dbReference type="Gramene" id="OMERI03G14670.1">
    <property type="protein sequence ID" value="OMERI03G14670.1"/>
    <property type="gene ID" value="OMERI03G14670"/>
</dbReference>
<keyword evidence="3" id="KW-0238">DNA-binding</keyword>
<feature type="domain" description="WRKY" evidence="7">
    <location>
        <begin position="165"/>
        <end position="233"/>
    </location>
</feature>
<accession>A0A0E0D041</accession>
<dbReference type="GO" id="GO:0043565">
    <property type="term" value="F:sequence-specific DNA binding"/>
    <property type="evidence" value="ECO:0007669"/>
    <property type="project" value="InterPro"/>
</dbReference>
<keyword evidence="5" id="KW-0539">Nucleus</keyword>
<keyword evidence="4" id="KW-0804">Transcription</keyword>
<dbReference type="AlphaFoldDB" id="A0A0E0D041"/>
<protein>
    <recommendedName>
        <fullName evidence="7">WRKY domain-containing protein</fullName>
    </recommendedName>
</protein>
<dbReference type="GO" id="GO:0003700">
    <property type="term" value="F:DNA-binding transcription factor activity"/>
    <property type="evidence" value="ECO:0007669"/>
    <property type="project" value="InterPro"/>
</dbReference>
<evidence type="ECO:0000313" key="8">
    <source>
        <dbReference type="EnsemblPlants" id="OMERI03G14670.1"/>
    </source>
</evidence>
<feature type="compositionally biased region" description="Low complexity" evidence="6">
    <location>
        <begin position="277"/>
        <end position="292"/>
    </location>
</feature>
<dbReference type="InterPro" id="IPR036576">
    <property type="entry name" value="WRKY_dom_sf"/>
</dbReference>
<dbReference type="Gene3D" id="2.20.25.80">
    <property type="entry name" value="WRKY domain"/>
    <property type="match status" value="1"/>
</dbReference>
<proteinExistence type="predicted"/>
<keyword evidence="2" id="KW-0805">Transcription regulation</keyword>
<name>A0A0E0D041_9ORYZ</name>
<keyword evidence="9" id="KW-1185">Reference proteome</keyword>
<reference evidence="8" key="1">
    <citation type="submission" date="2015-04" db="UniProtKB">
        <authorList>
            <consortium name="EnsemblPlants"/>
        </authorList>
    </citation>
    <scope>IDENTIFICATION</scope>
</reference>
<feature type="region of interest" description="Disordered" evidence="6">
    <location>
        <begin position="339"/>
        <end position="375"/>
    </location>
</feature>
<reference evidence="8" key="2">
    <citation type="submission" date="2018-05" db="EMBL/GenBank/DDBJ databases">
        <title>OmerRS3 (Oryza meridionalis Reference Sequence Version 3).</title>
        <authorList>
            <person name="Zhang J."/>
            <person name="Kudrna D."/>
            <person name="Lee S."/>
            <person name="Talag J."/>
            <person name="Welchert J."/>
            <person name="Wing R.A."/>
        </authorList>
    </citation>
    <scope>NUCLEOTIDE SEQUENCE [LARGE SCALE GENOMIC DNA]</scope>
    <source>
        <strain evidence="8">cv. OR44</strain>
    </source>
</reference>
<dbReference type="InterPro" id="IPR044810">
    <property type="entry name" value="WRKY_plant"/>
</dbReference>
<evidence type="ECO:0000313" key="9">
    <source>
        <dbReference type="Proteomes" id="UP000008021"/>
    </source>
</evidence>
<evidence type="ECO:0000256" key="2">
    <source>
        <dbReference type="ARBA" id="ARBA00023015"/>
    </source>
</evidence>
<dbReference type="SMART" id="SM00774">
    <property type="entry name" value="WRKY"/>
    <property type="match status" value="1"/>
</dbReference>
<dbReference type="InterPro" id="IPR003657">
    <property type="entry name" value="WRKY_dom"/>
</dbReference>
<evidence type="ECO:0000256" key="1">
    <source>
        <dbReference type="ARBA" id="ARBA00004123"/>
    </source>
</evidence>
<organism evidence="8">
    <name type="scientific">Oryza meridionalis</name>
    <dbReference type="NCBI Taxonomy" id="40149"/>
    <lineage>
        <taxon>Eukaryota</taxon>
        <taxon>Viridiplantae</taxon>
        <taxon>Streptophyta</taxon>
        <taxon>Embryophyta</taxon>
        <taxon>Tracheophyta</taxon>
        <taxon>Spermatophyta</taxon>
        <taxon>Magnoliopsida</taxon>
        <taxon>Liliopsida</taxon>
        <taxon>Poales</taxon>
        <taxon>Poaceae</taxon>
        <taxon>BOP clade</taxon>
        <taxon>Oryzoideae</taxon>
        <taxon>Oryzeae</taxon>
        <taxon>Oryzinae</taxon>
        <taxon>Oryza</taxon>
    </lineage>
</organism>
<feature type="compositionally biased region" description="Gly residues" evidence="6">
    <location>
        <begin position="347"/>
        <end position="369"/>
    </location>
</feature>
<dbReference type="EnsemblPlants" id="OMERI03G14670.1">
    <property type="protein sequence ID" value="OMERI03G14670.1"/>
    <property type="gene ID" value="OMERI03G14670"/>
</dbReference>
<dbReference type="PROSITE" id="PS50811">
    <property type="entry name" value="WRKY"/>
    <property type="match status" value="1"/>
</dbReference>
<dbReference type="PANTHER" id="PTHR31282">
    <property type="entry name" value="WRKY TRANSCRIPTION FACTOR 21-RELATED"/>
    <property type="match status" value="1"/>
</dbReference>
<evidence type="ECO:0000256" key="4">
    <source>
        <dbReference type="ARBA" id="ARBA00023163"/>
    </source>
</evidence>
<dbReference type="GO" id="GO:0005634">
    <property type="term" value="C:nucleus"/>
    <property type="evidence" value="ECO:0007669"/>
    <property type="project" value="UniProtKB-SubCell"/>
</dbReference>
<evidence type="ECO:0000256" key="6">
    <source>
        <dbReference type="SAM" id="MobiDB-lite"/>
    </source>
</evidence>
<dbReference type="SUPFAM" id="SSF118290">
    <property type="entry name" value="WRKY DNA-binding domain"/>
    <property type="match status" value="1"/>
</dbReference>
<sequence>MQLPHFSLFPSSDCFSAFSPAIYKTRIGTANFASFARYIMAFSSEGGVPAERVAAAVNDLVEVRDGLVRLRGFLPPPQAEQSSSRPPCAAELMDATMSKLMSAMATLGGSGDIAGEVDAAGRWTSVAESADPMVVRREGESSAGRTRRRRGGGSRSGRGRSSNKRVAATLEDGHVWRKYGQKDIQNSPYPRSYYRCTHKLDQGCGARRQTQRCEADPSNYDITYYGEHTCRDPSTIIPTAIANAAGAASDGPNNNIISFATGGVVAASSRLAREGTTATTTSAATQLSSSWGTSGGGGGGGDDVFSSSGERFMQWDELAAAVVHVSSAGVTSSTVGSAAAPAAENDGGNGDTAAGGGGGDGGGGGGGAGSFPSSPSAGSLGFVVGPLGSIEDVDDFFPFDP</sequence>
<evidence type="ECO:0000256" key="5">
    <source>
        <dbReference type="ARBA" id="ARBA00023242"/>
    </source>
</evidence>
<dbReference type="Proteomes" id="UP000008021">
    <property type="component" value="Chromosome 3"/>
</dbReference>
<dbReference type="eggNOG" id="ENOG502SSVM">
    <property type="taxonomic scope" value="Eukaryota"/>
</dbReference>
<feature type="region of interest" description="Disordered" evidence="6">
    <location>
        <begin position="277"/>
        <end position="308"/>
    </location>
</feature>
<dbReference type="Pfam" id="PF03106">
    <property type="entry name" value="WRKY"/>
    <property type="match status" value="1"/>
</dbReference>
<evidence type="ECO:0000259" key="7">
    <source>
        <dbReference type="PROSITE" id="PS50811"/>
    </source>
</evidence>
<feature type="compositionally biased region" description="Gly residues" evidence="6">
    <location>
        <begin position="293"/>
        <end position="302"/>
    </location>
</feature>
<dbReference type="HOGENOM" id="CLU_071943_1_0_1"/>